<evidence type="ECO:0000256" key="3">
    <source>
        <dbReference type="ARBA" id="ARBA00022989"/>
    </source>
</evidence>
<feature type="domain" description="Rhodopsin" evidence="7">
    <location>
        <begin position="39"/>
        <end position="241"/>
    </location>
</feature>
<keyword evidence="4 6" id="KW-0472">Membrane</keyword>
<dbReference type="EMBL" id="JAQJAN010000004">
    <property type="protein sequence ID" value="KAJ5732023.1"/>
    <property type="molecule type" value="Genomic_DNA"/>
</dbReference>
<protein>
    <recommendedName>
        <fullName evidence="7">Rhodopsin domain-containing protein</fullName>
    </recommendedName>
</protein>
<sequence>MGGTGTDWESGEQPSNGGTGLIAACVGLSVIQIIFVAAKFYTRSMQNTRYGADEWVMLVALIGSLAKAILYIVLVVKAGLGYHIDDLAYPHQDISLIKKGFIALEIFDFPLTITPAKISLLLFYVRIFYTRKFQVAAYFVGAIVLGLGISVFFETIFQCSPIAYGWDPTIADGSCINQTIFYRAVSPINVATGVMIVALPIPLIWRLHARTSQKLALIGVFLLSGLGIIVSVFRMLIHYTSSPADLSDVSCE</sequence>
<comment type="subcellular location">
    <subcellularLocation>
        <location evidence="1">Membrane</location>
        <topology evidence="1">Multi-pass membrane protein</topology>
    </subcellularLocation>
</comment>
<reference evidence="8" key="2">
    <citation type="submission" date="2023-01" db="EMBL/GenBank/DDBJ databases">
        <authorList>
            <person name="Petersen C."/>
        </authorList>
    </citation>
    <scope>NUCLEOTIDE SEQUENCE</scope>
    <source>
        <strain evidence="8">IBT 17514</strain>
    </source>
</reference>
<evidence type="ECO:0000313" key="8">
    <source>
        <dbReference type="EMBL" id="KAJ5732023.1"/>
    </source>
</evidence>
<comment type="similarity">
    <text evidence="5">Belongs to the SAT4 family.</text>
</comment>
<feature type="transmembrane region" description="Helical" evidence="6">
    <location>
        <begin position="217"/>
        <end position="237"/>
    </location>
</feature>
<dbReference type="PANTHER" id="PTHR33048:SF47">
    <property type="entry name" value="INTEGRAL MEMBRANE PROTEIN-RELATED"/>
    <property type="match status" value="1"/>
</dbReference>
<organism evidence="8 9">
    <name type="scientific">Penicillium malachiteum</name>
    <dbReference type="NCBI Taxonomy" id="1324776"/>
    <lineage>
        <taxon>Eukaryota</taxon>
        <taxon>Fungi</taxon>
        <taxon>Dikarya</taxon>
        <taxon>Ascomycota</taxon>
        <taxon>Pezizomycotina</taxon>
        <taxon>Eurotiomycetes</taxon>
        <taxon>Eurotiomycetidae</taxon>
        <taxon>Eurotiales</taxon>
        <taxon>Aspergillaceae</taxon>
        <taxon>Penicillium</taxon>
    </lineage>
</organism>
<evidence type="ECO:0000256" key="2">
    <source>
        <dbReference type="ARBA" id="ARBA00022692"/>
    </source>
</evidence>
<name>A0AAD6HQR2_9EURO</name>
<evidence type="ECO:0000256" key="5">
    <source>
        <dbReference type="ARBA" id="ARBA00038359"/>
    </source>
</evidence>
<evidence type="ECO:0000256" key="6">
    <source>
        <dbReference type="SAM" id="Phobius"/>
    </source>
</evidence>
<dbReference type="InterPro" id="IPR052337">
    <property type="entry name" value="SAT4-like"/>
</dbReference>
<comment type="caution">
    <text evidence="8">The sequence shown here is derived from an EMBL/GenBank/DDBJ whole genome shotgun (WGS) entry which is preliminary data.</text>
</comment>
<dbReference type="GO" id="GO:0016020">
    <property type="term" value="C:membrane"/>
    <property type="evidence" value="ECO:0007669"/>
    <property type="project" value="UniProtKB-SubCell"/>
</dbReference>
<feature type="transmembrane region" description="Helical" evidence="6">
    <location>
        <begin position="137"/>
        <end position="164"/>
    </location>
</feature>
<dbReference type="Proteomes" id="UP001215712">
    <property type="component" value="Unassembled WGS sequence"/>
</dbReference>
<keyword evidence="9" id="KW-1185">Reference proteome</keyword>
<gene>
    <name evidence="8" type="ORF">N7493_003504</name>
</gene>
<evidence type="ECO:0000256" key="1">
    <source>
        <dbReference type="ARBA" id="ARBA00004141"/>
    </source>
</evidence>
<evidence type="ECO:0000256" key="4">
    <source>
        <dbReference type="ARBA" id="ARBA00023136"/>
    </source>
</evidence>
<feature type="transmembrane region" description="Helical" evidence="6">
    <location>
        <begin position="20"/>
        <end position="42"/>
    </location>
</feature>
<dbReference type="PANTHER" id="PTHR33048">
    <property type="entry name" value="PTH11-LIKE INTEGRAL MEMBRANE PROTEIN (AFU_ORTHOLOGUE AFUA_5G11245)"/>
    <property type="match status" value="1"/>
</dbReference>
<reference evidence="8" key="1">
    <citation type="journal article" date="2023" name="IMA Fungus">
        <title>Comparative genomic study of the Penicillium genus elucidates a diverse pangenome and 15 lateral gene transfer events.</title>
        <authorList>
            <person name="Petersen C."/>
            <person name="Sorensen T."/>
            <person name="Nielsen M.R."/>
            <person name="Sondergaard T.E."/>
            <person name="Sorensen J.L."/>
            <person name="Fitzpatrick D.A."/>
            <person name="Frisvad J.C."/>
            <person name="Nielsen K.L."/>
        </authorList>
    </citation>
    <scope>NUCLEOTIDE SEQUENCE</scope>
    <source>
        <strain evidence="8">IBT 17514</strain>
    </source>
</reference>
<proteinExistence type="inferred from homology"/>
<keyword evidence="2 6" id="KW-0812">Transmembrane</keyword>
<evidence type="ECO:0000313" key="9">
    <source>
        <dbReference type="Proteomes" id="UP001215712"/>
    </source>
</evidence>
<keyword evidence="3 6" id="KW-1133">Transmembrane helix</keyword>
<dbReference type="AlphaFoldDB" id="A0AAD6HQR2"/>
<evidence type="ECO:0000259" key="7">
    <source>
        <dbReference type="Pfam" id="PF20684"/>
    </source>
</evidence>
<dbReference type="Pfam" id="PF20684">
    <property type="entry name" value="Fung_rhodopsin"/>
    <property type="match status" value="1"/>
</dbReference>
<dbReference type="InterPro" id="IPR049326">
    <property type="entry name" value="Rhodopsin_dom_fungi"/>
</dbReference>
<feature type="transmembrane region" description="Helical" evidence="6">
    <location>
        <begin position="54"/>
        <end position="80"/>
    </location>
</feature>
<feature type="transmembrane region" description="Helical" evidence="6">
    <location>
        <begin position="184"/>
        <end position="205"/>
    </location>
</feature>
<accession>A0AAD6HQR2</accession>
<feature type="transmembrane region" description="Helical" evidence="6">
    <location>
        <begin position="100"/>
        <end position="125"/>
    </location>
</feature>